<comment type="caution">
    <text evidence="2">The sequence shown here is derived from an EMBL/GenBank/DDBJ whole genome shotgun (WGS) entry which is preliminary data.</text>
</comment>
<evidence type="ECO:0000256" key="1">
    <source>
        <dbReference type="SAM" id="MobiDB-lite"/>
    </source>
</evidence>
<evidence type="ECO:0000313" key="2">
    <source>
        <dbReference type="EMBL" id="GIY48929.1"/>
    </source>
</evidence>
<dbReference type="EMBL" id="BPLQ01010169">
    <property type="protein sequence ID" value="GIY48929.1"/>
    <property type="molecule type" value="Genomic_DNA"/>
</dbReference>
<organism evidence="2 3">
    <name type="scientific">Caerostris darwini</name>
    <dbReference type="NCBI Taxonomy" id="1538125"/>
    <lineage>
        <taxon>Eukaryota</taxon>
        <taxon>Metazoa</taxon>
        <taxon>Ecdysozoa</taxon>
        <taxon>Arthropoda</taxon>
        <taxon>Chelicerata</taxon>
        <taxon>Arachnida</taxon>
        <taxon>Araneae</taxon>
        <taxon>Araneomorphae</taxon>
        <taxon>Entelegynae</taxon>
        <taxon>Araneoidea</taxon>
        <taxon>Araneidae</taxon>
        <taxon>Caerostris</taxon>
    </lineage>
</organism>
<proteinExistence type="predicted"/>
<dbReference type="AlphaFoldDB" id="A0AAV4TSX4"/>
<keyword evidence="3" id="KW-1185">Reference proteome</keyword>
<accession>A0AAV4TSX4</accession>
<dbReference type="Proteomes" id="UP001054837">
    <property type="component" value="Unassembled WGS sequence"/>
</dbReference>
<feature type="region of interest" description="Disordered" evidence="1">
    <location>
        <begin position="72"/>
        <end position="93"/>
    </location>
</feature>
<reference evidence="2 3" key="1">
    <citation type="submission" date="2021-06" db="EMBL/GenBank/DDBJ databases">
        <title>Caerostris darwini draft genome.</title>
        <authorList>
            <person name="Kono N."/>
            <person name="Arakawa K."/>
        </authorList>
    </citation>
    <scope>NUCLEOTIDE SEQUENCE [LARGE SCALE GENOMIC DNA]</scope>
</reference>
<gene>
    <name evidence="2" type="ORF">CDAR_109371</name>
</gene>
<protein>
    <submittedName>
        <fullName evidence="2">Uncharacterized protein</fullName>
    </submittedName>
</protein>
<evidence type="ECO:0000313" key="3">
    <source>
        <dbReference type="Proteomes" id="UP001054837"/>
    </source>
</evidence>
<sequence length="159" mass="17428">MGGLEVFFGGVVRAQLRYHYAIGGVYPIPHPDPSIWRGRAGVILVTFSGGIHIRFFTAHCFQHSPLHPPLSTSHGADKTKRGGRTCHASPPHPSFEKKISEGADLTKLSFLNEIKEASAHTRSSVAIIVAVCTTVYYYDPNWTATTSREIYSRVNSSSS</sequence>
<name>A0AAV4TSX4_9ARAC</name>